<reference evidence="1 2" key="4">
    <citation type="journal article" date="2009" name="Appl. Environ. Microbiol.">
        <title>Comparative genome-wide transcriptional profiling of Azorhizobium caulinodans ORS571 grown under free-living and symbiotic conditions.</title>
        <authorList>
            <person name="Tsukada S."/>
            <person name="Aono T."/>
            <person name="Akiba N."/>
            <person name="Lee KB."/>
            <person name="Liu CT."/>
            <person name="Toyazaki H."/>
            <person name="Oyaizu H."/>
        </authorList>
    </citation>
    <scope>NUCLEOTIDE SEQUENCE [LARGE SCALE GENOMIC DNA]</scope>
    <source>
        <strain evidence="2">ATCC 43989 / DSM 5975 / JCM 20966 / LMG 6465 / NBRC 14845 / NCIMB 13405 / ORS 571</strain>
    </source>
</reference>
<reference evidence="1 2" key="1">
    <citation type="journal article" date="2007" name="Appl. Environ. Microbiol.">
        <title>Rhizobial factors required for stem nodule maturation and maintenance in Sesbania rostrata-Azorhizobium caulinodans ORS571 symbiosis.</title>
        <authorList>
            <person name="Suzuki S."/>
            <person name="Aono T."/>
            <person name="Lee KB."/>
            <person name="Suzuki T."/>
            <person name="Liu CT."/>
            <person name="Miwa H."/>
            <person name="Wakao S."/>
            <person name="Iki T."/>
            <person name="Oyaizu H."/>
        </authorList>
    </citation>
    <scope>NUCLEOTIDE SEQUENCE [LARGE SCALE GENOMIC DNA]</scope>
    <source>
        <strain evidence="2">ATCC 43989 / DSM 5975 / JCM 20966 / LMG 6465 / NBRC 14845 / NCIMB 13405 / ORS 571</strain>
    </source>
</reference>
<accession>A8HZP3</accession>
<reference evidence="2" key="2">
    <citation type="submission" date="2007-04" db="EMBL/GenBank/DDBJ databases">
        <title>Complete genome sequence of the nitrogen-fixing bacterium Azorhizobium caulinodans ORS571.</title>
        <authorList>
            <person name="Lee K.B."/>
            <person name="Backer P.D."/>
            <person name="Aono T."/>
            <person name="Liu C.T."/>
            <person name="Suzuki S."/>
            <person name="Suzuki T."/>
            <person name="Kaneko T."/>
            <person name="Yamada M."/>
            <person name="Tabata S."/>
            <person name="Kupfer D.M."/>
            <person name="Najar F.Z."/>
            <person name="Wiley G.B."/>
            <person name="Roe B."/>
            <person name="Binnewies T."/>
            <person name="Ussery D."/>
            <person name="Vereecke D."/>
            <person name="Gevers D."/>
            <person name="Holsters M."/>
            <person name="Oyaizu H."/>
        </authorList>
    </citation>
    <scope>NUCLEOTIDE SEQUENCE [LARGE SCALE GENOMIC DNA]</scope>
    <source>
        <strain evidence="2">ATCC 43989 / DSM 5975 / JCM 20966 / LMG 6465 / NBRC 14845 / NCIMB 13405 / ORS 571</strain>
    </source>
</reference>
<dbReference type="RefSeq" id="WP_012173128.1">
    <property type="nucleotide sequence ID" value="NC_009937.1"/>
</dbReference>
<name>A8HZP3_AZOC5</name>
<protein>
    <submittedName>
        <fullName evidence="1">Uncharacterized protein</fullName>
    </submittedName>
</protein>
<reference evidence="1 2" key="5">
    <citation type="journal article" date="2010" name="Appl. Environ. Microbiol.">
        <title>phrR-like gene praR of Azorhizobium caulinodans ORS571 is essential for symbiosis with Sesbania rostrata and is involved in expression of reb genes.</title>
        <authorList>
            <person name="Akiba N."/>
            <person name="Aono T."/>
            <person name="Toyazaki H."/>
            <person name="Sato S."/>
            <person name="Oyaizu H."/>
        </authorList>
    </citation>
    <scope>NUCLEOTIDE SEQUENCE [LARGE SCALE GENOMIC DNA]</scope>
    <source>
        <strain evidence="2">ATCC 43989 / DSM 5975 / JCM 20966 / LMG 6465 / NBRC 14845 / NCIMB 13405 / ORS 571</strain>
    </source>
</reference>
<dbReference type="AlphaFoldDB" id="A8HZP3"/>
<sequence>MFPEIHVFFSGRLPERMAVNAMFNALHFPFALPGQGALEGHRGFMPMRLQHVETGFEFDVFDNAEMLALMAGAMDPAFDRSVTFRWSGDDEERLAALCTAAALATMLGAVVLDDEAVSPFSAEEAVEKARGMLKWIVPQLEGERAIGFKGGTSPIHLREYLRPLLESRKDLVLVDRYLVMRPVRHVLRGAALGRYDRYAVDIHRLLMPMYDPTVACTSYDQLPGAWEIWEPHFQPLLLDQLREQVFTPLASVTSLSDFAGAMRTRKHPNGEHIIALVRSLLLAGEAEQAAAFVEEGERSANGEHEAELMRKLRGDLGRDIADMCDDHHRREADMASILKLKAIWEPTPFPVELPKGSRAARTDEAPFPLAP</sequence>
<evidence type="ECO:0000313" key="1">
    <source>
        <dbReference type="EMBL" id="BAF90607.1"/>
    </source>
</evidence>
<evidence type="ECO:0000313" key="2">
    <source>
        <dbReference type="Proteomes" id="UP000000270"/>
    </source>
</evidence>
<gene>
    <name evidence="1" type="ordered locus">AZC_4609</name>
</gene>
<proteinExistence type="predicted"/>
<dbReference type="Proteomes" id="UP000000270">
    <property type="component" value="Chromosome"/>
</dbReference>
<reference evidence="1 2" key="6">
    <citation type="journal article" date="2011" name="Appl. Environ. Microbiol.">
        <title>Involvement of the azorhizobial chromosome partition gene (parA) in the onset of bacteroid differentiation during Sesbania rostrata stem nodule development.</title>
        <authorList>
            <person name="Liu CT."/>
            <person name="Lee KB."/>
            <person name="Wang YS."/>
            <person name="Peng MH."/>
            <person name="Lee KT."/>
            <person name="Suzuki S."/>
            <person name="Suzuki T."/>
            <person name="Oyaizu H."/>
        </authorList>
    </citation>
    <scope>NUCLEOTIDE SEQUENCE [LARGE SCALE GENOMIC DNA]</scope>
    <source>
        <strain evidence="2">ATCC 43989 / DSM 5975 / JCM 20966 / LMG 6465 / NBRC 14845 / NCIMB 13405 / ORS 571</strain>
    </source>
</reference>
<dbReference type="EMBL" id="AP009384">
    <property type="protein sequence ID" value="BAF90607.1"/>
    <property type="molecule type" value="Genomic_DNA"/>
</dbReference>
<organism evidence="1 2">
    <name type="scientific">Azorhizobium caulinodans (strain ATCC 43989 / DSM 5975 / JCM 20966 / LMG 6465 / NBRC 14845 / NCIMB 13405 / ORS 571)</name>
    <dbReference type="NCBI Taxonomy" id="438753"/>
    <lineage>
        <taxon>Bacteria</taxon>
        <taxon>Pseudomonadati</taxon>
        <taxon>Pseudomonadota</taxon>
        <taxon>Alphaproteobacteria</taxon>
        <taxon>Hyphomicrobiales</taxon>
        <taxon>Xanthobacteraceae</taxon>
        <taxon>Azorhizobium</taxon>
    </lineage>
</organism>
<dbReference type="eggNOG" id="ENOG502ZH9I">
    <property type="taxonomic scope" value="Bacteria"/>
</dbReference>
<dbReference type="STRING" id="438753.AZC_4609"/>
<keyword evidence="2" id="KW-1185">Reference proteome</keyword>
<dbReference type="KEGG" id="azc:AZC_4609"/>
<dbReference type="HOGENOM" id="CLU_745243_0_0_5"/>
<reference evidence="1 2" key="3">
    <citation type="journal article" date="2008" name="BMC Genomics">
        <title>The genome of the versatile nitrogen fixer Azorhizobium caulinodans ORS571.</title>
        <authorList>
            <person name="Lee KB."/>
            <person name="Backer P.D."/>
            <person name="Aono T."/>
            <person name="Liu CT."/>
            <person name="Suzuki S."/>
            <person name="Suzuki T."/>
            <person name="Kaneko T."/>
            <person name="Yamada M."/>
            <person name="Tabata S."/>
            <person name="Kupfer D.M."/>
            <person name="Najar F.Z."/>
            <person name="Wiley G.B."/>
            <person name="Roe B."/>
            <person name="Binnewies T.T."/>
            <person name="Ussery D.W."/>
            <person name="D'Haeze W."/>
            <person name="Herder J.D."/>
            <person name="Gevers D."/>
            <person name="Vereecke D."/>
            <person name="Holsters M."/>
            <person name="Oyaizu H."/>
        </authorList>
    </citation>
    <scope>NUCLEOTIDE SEQUENCE [LARGE SCALE GENOMIC DNA]</scope>
    <source>
        <strain evidence="2">ATCC 43989 / DSM 5975 / JCM 20966 / LMG 6465 / NBRC 14845 / NCIMB 13405 / ORS 571</strain>
    </source>
</reference>